<name>A0A2K3M4D9_TRIPR</name>
<evidence type="ECO:0000313" key="1">
    <source>
        <dbReference type="EMBL" id="PNX85651.1"/>
    </source>
</evidence>
<comment type="caution">
    <text evidence="1">The sequence shown here is derived from an EMBL/GenBank/DDBJ whole genome shotgun (WGS) entry which is preliminary data.</text>
</comment>
<gene>
    <name evidence="1" type="ORF">L195_g041721</name>
</gene>
<dbReference type="AlphaFoldDB" id="A0A2K3M4D9"/>
<reference evidence="1 2" key="1">
    <citation type="journal article" date="2014" name="Am. J. Bot.">
        <title>Genome assembly and annotation for red clover (Trifolium pratense; Fabaceae).</title>
        <authorList>
            <person name="Istvanek J."/>
            <person name="Jaros M."/>
            <person name="Krenek A."/>
            <person name="Repkova J."/>
        </authorList>
    </citation>
    <scope>NUCLEOTIDE SEQUENCE [LARGE SCALE GENOMIC DNA]</scope>
    <source>
        <strain evidence="2">cv. Tatra</strain>
        <tissue evidence="1">Young leaves</tissue>
    </source>
</reference>
<sequence>EIIDAFNTRKAKTAKKGDTKKKVRLTADDLVSLPQVPTSLCNVHGIGPNFVVDVGRYRHFDAANKRE</sequence>
<organism evidence="1 2">
    <name type="scientific">Trifolium pratense</name>
    <name type="common">Red clover</name>
    <dbReference type="NCBI Taxonomy" id="57577"/>
    <lineage>
        <taxon>Eukaryota</taxon>
        <taxon>Viridiplantae</taxon>
        <taxon>Streptophyta</taxon>
        <taxon>Embryophyta</taxon>
        <taxon>Tracheophyta</taxon>
        <taxon>Spermatophyta</taxon>
        <taxon>Magnoliopsida</taxon>
        <taxon>eudicotyledons</taxon>
        <taxon>Gunneridae</taxon>
        <taxon>Pentapetalae</taxon>
        <taxon>rosids</taxon>
        <taxon>fabids</taxon>
        <taxon>Fabales</taxon>
        <taxon>Fabaceae</taxon>
        <taxon>Papilionoideae</taxon>
        <taxon>50 kb inversion clade</taxon>
        <taxon>NPAAA clade</taxon>
        <taxon>Hologalegina</taxon>
        <taxon>IRL clade</taxon>
        <taxon>Trifolieae</taxon>
        <taxon>Trifolium</taxon>
    </lineage>
</organism>
<accession>A0A2K3M4D9</accession>
<evidence type="ECO:0000313" key="2">
    <source>
        <dbReference type="Proteomes" id="UP000236291"/>
    </source>
</evidence>
<dbReference type="EMBL" id="ASHM01049282">
    <property type="protein sequence ID" value="PNX85651.1"/>
    <property type="molecule type" value="Genomic_DNA"/>
</dbReference>
<proteinExistence type="predicted"/>
<dbReference type="Proteomes" id="UP000236291">
    <property type="component" value="Unassembled WGS sequence"/>
</dbReference>
<feature type="non-terminal residue" evidence="1">
    <location>
        <position position="1"/>
    </location>
</feature>
<reference evidence="1 2" key="2">
    <citation type="journal article" date="2017" name="Front. Plant Sci.">
        <title>Gene Classification and Mining of Molecular Markers Useful in Red Clover (Trifolium pratense) Breeding.</title>
        <authorList>
            <person name="Istvanek J."/>
            <person name="Dluhosova J."/>
            <person name="Dluhos P."/>
            <person name="Patkova L."/>
            <person name="Nedelnik J."/>
            <person name="Repkova J."/>
        </authorList>
    </citation>
    <scope>NUCLEOTIDE SEQUENCE [LARGE SCALE GENOMIC DNA]</scope>
    <source>
        <strain evidence="2">cv. Tatra</strain>
        <tissue evidence="1">Young leaves</tissue>
    </source>
</reference>
<protein>
    <submittedName>
        <fullName evidence="1">Uncharacterized protein</fullName>
    </submittedName>
</protein>